<dbReference type="GO" id="GO:0008564">
    <property type="term" value="F:protein-exporting ATPase activity"/>
    <property type="evidence" value="ECO:0007669"/>
    <property type="project" value="UniProtKB-EC"/>
</dbReference>
<keyword evidence="9" id="KW-0862">Zinc</keyword>
<dbReference type="InterPro" id="IPR014018">
    <property type="entry name" value="SecA_motor_DEAD"/>
</dbReference>
<dbReference type="SUPFAM" id="SSF81767">
    <property type="entry name" value="Pre-protein crosslinking domain of SecA"/>
    <property type="match status" value="1"/>
</dbReference>
<evidence type="ECO:0000256" key="13">
    <source>
        <dbReference type="ARBA" id="ARBA00023010"/>
    </source>
</evidence>
<keyword evidence="8 15" id="KW-0547">Nucleotide-binding</keyword>
<name>A0A0G4AT88_9BACT</name>
<evidence type="ECO:0000256" key="7">
    <source>
        <dbReference type="ARBA" id="ARBA00022723"/>
    </source>
</evidence>
<evidence type="ECO:0000259" key="19">
    <source>
        <dbReference type="PROSITE" id="PS51196"/>
    </source>
</evidence>
<evidence type="ECO:0000256" key="9">
    <source>
        <dbReference type="ARBA" id="ARBA00022833"/>
    </source>
</evidence>
<dbReference type="GO" id="GO:0005524">
    <property type="term" value="F:ATP binding"/>
    <property type="evidence" value="ECO:0007669"/>
    <property type="project" value="UniProtKB-UniRule"/>
</dbReference>
<keyword evidence="13 15" id="KW-0811">Translocation</keyword>
<feature type="domain" description="SecA family profile" evidence="19">
    <location>
        <begin position="1"/>
        <end position="613"/>
    </location>
</feature>
<dbReference type="CDD" id="cd18803">
    <property type="entry name" value="SF2_C_secA"/>
    <property type="match status" value="1"/>
</dbReference>
<protein>
    <recommendedName>
        <fullName evidence="15 16">Protein translocase subunit SecA</fullName>
        <ecNumber evidence="15">7.4.2.8</ecNumber>
    </recommendedName>
</protein>
<dbReference type="InterPro" id="IPR001650">
    <property type="entry name" value="Helicase_C-like"/>
</dbReference>
<dbReference type="InterPro" id="IPR011116">
    <property type="entry name" value="SecA_Wing/Scaffold"/>
</dbReference>
<evidence type="ECO:0000256" key="1">
    <source>
        <dbReference type="ARBA" id="ARBA00001947"/>
    </source>
</evidence>
<evidence type="ECO:0000259" key="18">
    <source>
        <dbReference type="PROSITE" id="PS51194"/>
    </source>
</evidence>
<dbReference type="HAMAP" id="MF_01382">
    <property type="entry name" value="SecA"/>
    <property type="match status" value="1"/>
</dbReference>
<keyword evidence="14 15" id="KW-0472">Membrane</keyword>
<dbReference type="Pfam" id="PF01043">
    <property type="entry name" value="SecA_PP_bind"/>
    <property type="match status" value="1"/>
</dbReference>
<dbReference type="GO" id="GO:0006605">
    <property type="term" value="P:protein targeting"/>
    <property type="evidence" value="ECO:0007669"/>
    <property type="project" value="UniProtKB-UniRule"/>
</dbReference>
<feature type="binding site" evidence="15">
    <location>
        <position position="81"/>
    </location>
    <ligand>
        <name>ATP</name>
        <dbReference type="ChEBI" id="CHEBI:30616"/>
    </ligand>
</feature>
<evidence type="ECO:0000256" key="11">
    <source>
        <dbReference type="ARBA" id="ARBA00022927"/>
    </source>
</evidence>
<evidence type="ECO:0000256" key="10">
    <source>
        <dbReference type="ARBA" id="ARBA00022840"/>
    </source>
</evidence>
<keyword evidence="10 15" id="KW-0067">ATP-binding</keyword>
<dbReference type="Pfam" id="PF07516">
    <property type="entry name" value="SecA_SW"/>
    <property type="match status" value="1"/>
</dbReference>
<dbReference type="STRING" id="1619007.UX70_C0001G0662"/>
<evidence type="ECO:0000256" key="14">
    <source>
        <dbReference type="ARBA" id="ARBA00023136"/>
    </source>
</evidence>
<feature type="domain" description="Helicase ATP-binding" evidence="17">
    <location>
        <begin position="83"/>
        <end position="296"/>
    </location>
</feature>
<reference evidence="20 21" key="1">
    <citation type="journal article" date="2015" name="Nature">
        <title>rRNA introns, odd ribosomes, and small enigmatic genomes across a large radiation of phyla.</title>
        <authorList>
            <person name="Brown C.T."/>
            <person name="Hug L.A."/>
            <person name="Thomas B.C."/>
            <person name="Sharon I."/>
            <person name="Castelle C.J."/>
            <person name="Singh A."/>
            <person name="Wilkins M.J."/>
            <person name="Williams K.H."/>
            <person name="Banfield J.F."/>
        </authorList>
    </citation>
    <scope>NUCLEOTIDE SEQUENCE [LARGE SCALE GENOMIC DNA]</scope>
</reference>
<dbReference type="NCBIfam" id="NF009538">
    <property type="entry name" value="PRK12904.1"/>
    <property type="match status" value="1"/>
</dbReference>
<evidence type="ECO:0000259" key="17">
    <source>
        <dbReference type="PROSITE" id="PS51192"/>
    </source>
</evidence>
<organism evidence="20 21">
    <name type="scientific">Candidatus Wolfebacteria bacterium GW2011_GWB1_47_1</name>
    <dbReference type="NCBI Taxonomy" id="1619007"/>
    <lineage>
        <taxon>Bacteria</taxon>
        <taxon>Candidatus Wolfeibacteriota</taxon>
    </lineage>
</organism>
<dbReference type="PATRIC" id="fig|1619007.4.peg.644"/>
<evidence type="ECO:0000256" key="4">
    <source>
        <dbReference type="ARBA" id="ARBA00022448"/>
    </source>
</evidence>
<dbReference type="PROSITE" id="PS51194">
    <property type="entry name" value="HELICASE_CTER"/>
    <property type="match status" value="1"/>
</dbReference>
<feature type="domain" description="Helicase C-terminal" evidence="18">
    <location>
        <begin position="455"/>
        <end position="629"/>
    </location>
</feature>
<dbReference type="GO" id="GO:0031522">
    <property type="term" value="C:cell envelope Sec protein transport complex"/>
    <property type="evidence" value="ECO:0007669"/>
    <property type="project" value="TreeGrafter"/>
</dbReference>
<dbReference type="Pfam" id="PF02810">
    <property type="entry name" value="SEC-C"/>
    <property type="match status" value="1"/>
</dbReference>
<comment type="similarity">
    <text evidence="3 15 16">Belongs to the SecA family.</text>
</comment>
<dbReference type="CDD" id="cd17928">
    <property type="entry name" value="DEXDc_SecA"/>
    <property type="match status" value="1"/>
</dbReference>
<evidence type="ECO:0000256" key="2">
    <source>
        <dbReference type="ARBA" id="ARBA00004170"/>
    </source>
</evidence>
<dbReference type="Pfam" id="PF21090">
    <property type="entry name" value="P-loop_SecA"/>
    <property type="match status" value="2"/>
</dbReference>
<dbReference type="InterPro" id="IPR036670">
    <property type="entry name" value="SecA_X-link_sf"/>
</dbReference>
<dbReference type="Gene3D" id="3.40.50.300">
    <property type="entry name" value="P-loop containing nucleotide triphosphate hydrolases"/>
    <property type="match status" value="4"/>
</dbReference>
<dbReference type="GO" id="GO:0065002">
    <property type="term" value="P:intracellular protein transmembrane transport"/>
    <property type="evidence" value="ECO:0007669"/>
    <property type="project" value="UniProtKB-UniRule"/>
</dbReference>
<comment type="subcellular location">
    <subcellularLocation>
        <location evidence="15">Cell membrane</location>
        <topology evidence="15">Peripheral membrane protein</topology>
        <orientation evidence="15">Cytoplasmic side</orientation>
    </subcellularLocation>
    <subcellularLocation>
        <location evidence="15">Cytoplasm</location>
    </subcellularLocation>
    <subcellularLocation>
        <location evidence="2">Membrane</location>
        <topology evidence="2">Peripheral membrane protein</topology>
    </subcellularLocation>
    <text evidence="15">Distribution is 50-50.</text>
</comment>
<dbReference type="InterPro" id="IPR027417">
    <property type="entry name" value="P-loop_NTPase"/>
</dbReference>
<dbReference type="InterPro" id="IPR044722">
    <property type="entry name" value="SecA_SF2_C"/>
</dbReference>
<dbReference type="Gene3D" id="3.90.1440.10">
    <property type="entry name" value="SecA, preprotein cross-linking domain"/>
    <property type="match status" value="1"/>
</dbReference>
<proteinExistence type="inferred from homology"/>
<dbReference type="GO" id="GO:0005829">
    <property type="term" value="C:cytosol"/>
    <property type="evidence" value="ECO:0007669"/>
    <property type="project" value="TreeGrafter"/>
</dbReference>
<dbReference type="InterPro" id="IPR000185">
    <property type="entry name" value="SecA"/>
</dbReference>
<keyword evidence="11 15" id="KW-0653">Protein transport</keyword>
<dbReference type="SUPFAM" id="SSF81886">
    <property type="entry name" value="Helical scaffold and wing domains of SecA"/>
    <property type="match status" value="1"/>
</dbReference>
<comment type="subunit">
    <text evidence="15">Monomer and homodimer. Part of the essential Sec protein translocation apparatus which comprises SecA, SecYEG and auxiliary proteins SecDF. Other proteins may also be involved.</text>
</comment>
<comment type="catalytic activity">
    <reaction evidence="15">
        <text>ATP + H2O + cellular proteinSide 1 = ADP + phosphate + cellular proteinSide 2.</text>
        <dbReference type="EC" id="7.4.2.8"/>
    </reaction>
</comment>
<dbReference type="InterPro" id="IPR014001">
    <property type="entry name" value="Helicase_ATP-bd"/>
</dbReference>
<sequence length="850" mass="95874">MFDFLKTIFGKYDFDPIVAEVAEWEGDVKQLSVDALRERSSALRTRIIEGGVTVDGALPEAFALIREAARRTLTMRHFDVQLIGGMVLHQGKIAEMRTGEGKTLMATAPVYLNALTGKGVHVVTVNDYLARRDAVWMGQIYQALGMTVGCLTHDAAFVYDPSFVAPKEDLAEAAAEADETRDTLGSFKVVQEFLRPISRKEAYQLDILYGTNHEFGFDYLRDNLAYRAEDQVQRGHHYAIIDEVDSILIDEARTPLIIAAPDTESSEYYKIFARIATMLSKEDYEIDEKARSVSINDSGISKVENALSIKNIYNPENFQLVHYLEESLKAQTLFHKDKQYVIKGGEVIIVDEFTGRMMPGRRYSGGLHQAIEAKEGVQIQQESKTYAQITLQNYFRLYERIGGMTGTAQTSAEEFHKVYDLEVVSIPTNKPPMRKDMSDVIFKTKVEKYHAVVADIKQRYAEGQPVLVGTASIENNELVSHLLAQAHVPHQLLNAKNHEREGEIIAQAGRLKAVTVATNMAGRGVDIILGGNPPTVEEGEQVRALGGLHVIGTERHEARRIDNQLQGRSGRQGDPGSSHFYLSLEDDLLRIFGGDRVKGFMETLKFPEGEPIESKIISRVVNEAQKKVEGLNFDARKHLLEYDDVLNKQRSLLYRQRQEVLGGTAKQAAIDTVSKVYDLLAAQAIERPALEEILTNAEIVTTDEIKDIDNLKEYLNAKIERLIEPAGEMDVRMRLLSIIDRLWMGHLENLEDLRESVRMRAYAQHDPLVEYRRESYHLFQDLIRNYDDWIFYNIWKILPQLATTTESPVIALDTSVVEDMSGKIGRNDLCYCGSGKKFKKCHGGKELHTA</sequence>
<dbReference type="PRINTS" id="PR00906">
    <property type="entry name" value="SECA"/>
</dbReference>
<dbReference type="InterPro" id="IPR004027">
    <property type="entry name" value="SEC_C_motif"/>
</dbReference>
<keyword evidence="4 15" id="KW-0813">Transport</keyword>
<dbReference type="Gene3D" id="1.10.3060.10">
    <property type="entry name" value="Helical scaffold and wing domains of SecA"/>
    <property type="match status" value="1"/>
</dbReference>
<dbReference type="InterPro" id="IPR036266">
    <property type="entry name" value="SecA_Wing/Scaffold_sf"/>
</dbReference>
<dbReference type="KEGG" id="pwo:UX70_C0001G0662"/>
<dbReference type="Pfam" id="PF07517">
    <property type="entry name" value="SecA_DEAD"/>
    <property type="match status" value="1"/>
</dbReference>
<dbReference type="PROSITE" id="PS01312">
    <property type="entry name" value="SECA"/>
    <property type="match status" value="1"/>
</dbReference>
<dbReference type="InterPro" id="IPR020937">
    <property type="entry name" value="SecA_CS"/>
</dbReference>
<dbReference type="PROSITE" id="PS51192">
    <property type="entry name" value="HELICASE_ATP_BIND_1"/>
    <property type="match status" value="1"/>
</dbReference>
<evidence type="ECO:0000256" key="8">
    <source>
        <dbReference type="ARBA" id="ARBA00022741"/>
    </source>
</evidence>
<dbReference type="EMBL" id="CP011209">
    <property type="protein sequence ID" value="AKM78373.1"/>
    <property type="molecule type" value="Genomic_DNA"/>
</dbReference>
<evidence type="ECO:0000256" key="5">
    <source>
        <dbReference type="ARBA" id="ARBA00022475"/>
    </source>
</evidence>
<dbReference type="FunFam" id="3.90.1440.10:FF:000002">
    <property type="entry name" value="Protein translocase subunit SecA"/>
    <property type="match status" value="1"/>
</dbReference>
<dbReference type="FunFam" id="3.40.50.300:FF:000429">
    <property type="entry name" value="Preprotein translocase subunit SecA"/>
    <property type="match status" value="1"/>
</dbReference>
<gene>
    <name evidence="15 20" type="primary">secA</name>
    <name evidence="20" type="ORF">UX70_C0001G0662</name>
</gene>
<dbReference type="AlphaFoldDB" id="A0A0G4AT88"/>
<feature type="binding site" evidence="15">
    <location>
        <begin position="99"/>
        <end position="103"/>
    </location>
    <ligand>
        <name>ATP</name>
        <dbReference type="ChEBI" id="CHEBI:30616"/>
    </ligand>
</feature>
<feature type="binding site" evidence="15">
    <location>
        <position position="526"/>
    </location>
    <ligand>
        <name>ATP</name>
        <dbReference type="ChEBI" id="CHEBI:30616"/>
    </ligand>
</feature>
<evidence type="ECO:0000256" key="15">
    <source>
        <dbReference type="HAMAP-Rule" id="MF_01382"/>
    </source>
</evidence>
<dbReference type="Proteomes" id="UP000035656">
    <property type="component" value="Chromosome"/>
</dbReference>
<evidence type="ECO:0000256" key="6">
    <source>
        <dbReference type="ARBA" id="ARBA00022490"/>
    </source>
</evidence>
<evidence type="ECO:0000256" key="3">
    <source>
        <dbReference type="ARBA" id="ARBA00007650"/>
    </source>
</evidence>
<dbReference type="NCBIfam" id="TIGR00963">
    <property type="entry name" value="secA"/>
    <property type="match status" value="1"/>
</dbReference>
<comment type="cofactor">
    <cofactor evidence="1">
        <name>Zn(2+)</name>
        <dbReference type="ChEBI" id="CHEBI:29105"/>
    </cofactor>
</comment>
<keyword evidence="5 15" id="KW-1003">Cell membrane</keyword>
<evidence type="ECO:0000313" key="21">
    <source>
        <dbReference type="Proteomes" id="UP000035656"/>
    </source>
</evidence>
<dbReference type="SUPFAM" id="SSF52540">
    <property type="entry name" value="P-loop containing nucleoside triphosphate hydrolases"/>
    <property type="match status" value="2"/>
</dbReference>
<dbReference type="InterPro" id="IPR011130">
    <property type="entry name" value="SecA_preprotein_X-link_dom"/>
</dbReference>
<dbReference type="SMART" id="SM00958">
    <property type="entry name" value="SecA_PP_bind"/>
    <property type="match status" value="1"/>
</dbReference>
<dbReference type="GO" id="GO:0005886">
    <property type="term" value="C:plasma membrane"/>
    <property type="evidence" value="ECO:0007669"/>
    <property type="project" value="UniProtKB-SubCell"/>
</dbReference>
<dbReference type="PROSITE" id="PS51196">
    <property type="entry name" value="SECA_MOTOR_DEAD"/>
    <property type="match status" value="1"/>
</dbReference>
<evidence type="ECO:0000256" key="16">
    <source>
        <dbReference type="RuleBase" id="RU003874"/>
    </source>
</evidence>
<dbReference type="GO" id="GO:0046872">
    <property type="term" value="F:metal ion binding"/>
    <property type="evidence" value="ECO:0007669"/>
    <property type="project" value="UniProtKB-KW"/>
</dbReference>
<keyword evidence="7" id="KW-0479">Metal-binding</keyword>
<dbReference type="GO" id="GO:0043952">
    <property type="term" value="P:protein transport by the Sec complex"/>
    <property type="evidence" value="ECO:0007669"/>
    <property type="project" value="TreeGrafter"/>
</dbReference>
<evidence type="ECO:0000256" key="12">
    <source>
        <dbReference type="ARBA" id="ARBA00022967"/>
    </source>
</evidence>
<accession>A0A0G4AT88</accession>
<dbReference type="PANTHER" id="PTHR30612:SF0">
    <property type="entry name" value="CHLOROPLAST PROTEIN-TRANSPORTING ATPASE"/>
    <property type="match status" value="1"/>
</dbReference>
<dbReference type="EC" id="7.4.2.8" evidence="15"/>
<dbReference type="GO" id="GO:0017038">
    <property type="term" value="P:protein import"/>
    <property type="evidence" value="ECO:0007669"/>
    <property type="project" value="InterPro"/>
</dbReference>
<dbReference type="InterPro" id="IPR011115">
    <property type="entry name" value="SecA_DEAD"/>
</dbReference>
<dbReference type="SMART" id="SM00957">
    <property type="entry name" value="SecA_DEAD"/>
    <property type="match status" value="1"/>
</dbReference>
<dbReference type="PANTHER" id="PTHR30612">
    <property type="entry name" value="SECA INNER MEMBRANE COMPONENT OF SEC PROTEIN SECRETION SYSTEM"/>
    <property type="match status" value="1"/>
</dbReference>
<keyword evidence="6 15" id="KW-0963">Cytoplasm</keyword>
<comment type="function">
    <text evidence="15">Part of the Sec protein translocase complex. Interacts with the SecYEG preprotein conducting channel. Has a central role in coupling the hydrolysis of ATP to the transfer of proteins into and across the cell membrane, serving as an ATP-driven molecular motor driving the stepwise translocation of polypeptide chains across the membrane.</text>
</comment>
<keyword evidence="12 15" id="KW-1278">Translocase</keyword>
<evidence type="ECO:0000313" key="20">
    <source>
        <dbReference type="EMBL" id="AKM78373.1"/>
    </source>
</evidence>